<gene>
    <name evidence="1" type="ORF">GKJPGBOP_07963</name>
</gene>
<keyword evidence="2" id="KW-1185">Reference proteome</keyword>
<dbReference type="InterPro" id="IPR018487">
    <property type="entry name" value="Hemopexin-like_repeat"/>
</dbReference>
<proteinExistence type="predicted"/>
<dbReference type="AlphaFoldDB" id="A0A401WFR2"/>
<accession>A0A401WFR2</accession>
<dbReference type="PROSITE" id="PS51642">
    <property type="entry name" value="HEMOPEXIN_2"/>
    <property type="match status" value="4"/>
</dbReference>
<dbReference type="EMBL" id="BHZD01000001">
    <property type="protein sequence ID" value="GCD48167.1"/>
    <property type="molecule type" value="Genomic_DNA"/>
</dbReference>
<dbReference type="SUPFAM" id="SSF50923">
    <property type="entry name" value="Hemopexin-like domain"/>
    <property type="match status" value="1"/>
</dbReference>
<evidence type="ECO:0008006" key="3">
    <source>
        <dbReference type="Google" id="ProtNLM"/>
    </source>
</evidence>
<dbReference type="Proteomes" id="UP000286746">
    <property type="component" value="Unassembled WGS sequence"/>
</dbReference>
<protein>
    <recommendedName>
        <fullName evidence="3">Hemopexin</fullName>
    </recommendedName>
</protein>
<dbReference type="InterPro" id="IPR036375">
    <property type="entry name" value="Hemopexin-like_dom_sf"/>
</dbReference>
<dbReference type="Pfam" id="PF00045">
    <property type="entry name" value="Hemopexin"/>
    <property type="match status" value="3"/>
</dbReference>
<dbReference type="SMART" id="SM00120">
    <property type="entry name" value="HX"/>
    <property type="match status" value="4"/>
</dbReference>
<evidence type="ECO:0000313" key="1">
    <source>
        <dbReference type="EMBL" id="GCD48167.1"/>
    </source>
</evidence>
<sequence>MAEQTAAPGSFCRCVDAVVRAKGNDPITWVLKDNSYVRYDMKENHGFDGYPKLIEGNWPGLVDSFGRSIDAALNRRDQPNVVYLFKDSQYVRYDLDSDKVEPGYPISIAEGWKGLPPDFQLGVDAAVNHQSSPNVSWFFKDDLYVRYDVVNDKLLGGPTPILRGWRGLPENFQRGIDAAVNSVLDTDKVYLFKDDQYVRYDLVSDKTDSGYPLPVEGNWNFFA</sequence>
<reference evidence="1 2" key="1">
    <citation type="submission" date="2018-11" db="EMBL/GenBank/DDBJ databases">
        <title>Whole genome sequence of Streptomyces paromomycinus NBRC 15454(T).</title>
        <authorList>
            <person name="Komaki H."/>
            <person name="Tamura T."/>
        </authorList>
    </citation>
    <scope>NUCLEOTIDE SEQUENCE [LARGE SCALE GENOMIC DNA]</scope>
    <source>
        <strain evidence="1 2">NBRC 15454</strain>
    </source>
</reference>
<organism evidence="1 2">
    <name type="scientific">Streptomyces paromomycinus</name>
    <name type="common">Streptomyces rimosus subsp. paromomycinus</name>
    <dbReference type="NCBI Taxonomy" id="92743"/>
    <lineage>
        <taxon>Bacteria</taxon>
        <taxon>Bacillati</taxon>
        <taxon>Actinomycetota</taxon>
        <taxon>Actinomycetes</taxon>
        <taxon>Kitasatosporales</taxon>
        <taxon>Streptomycetaceae</taxon>
        <taxon>Streptomyces</taxon>
    </lineage>
</organism>
<comment type="caution">
    <text evidence="1">The sequence shown here is derived from an EMBL/GenBank/DDBJ whole genome shotgun (WGS) entry which is preliminary data.</text>
</comment>
<dbReference type="Gene3D" id="2.110.10.10">
    <property type="entry name" value="Hemopexin-like domain"/>
    <property type="match status" value="2"/>
</dbReference>
<dbReference type="RefSeq" id="WP_125058133.1">
    <property type="nucleotide sequence ID" value="NZ_BHZD01000001.1"/>
</dbReference>
<name>A0A401WFR2_STREY</name>
<evidence type="ECO:0000313" key="2">
    <source>
        <dbReference type="Proteomes" id="UP000286746"/>
    </source>
</evidence>